<feature type="transmembrane region" description="Helical" evidence="5">
    <location>
        <begin position="7"/>
        <end position="40"/>
    </location>
</feature>
<dbReference type="RefSeq" id="WP_172603952.1">
    <property type="nucleotide sequence ID" value="NZ_AP019368.1"/>
</dbReference>
<dbReference type="Pfam" id="PF01925">
    <property type="entry name" value="TauE"/>
    <property type="match status" value="1"/>
</dbReference>
<dbReference type="EMBL" id="AP019368">
    <property type="protein sequence ID" value="BBH54233.1"/>
    <property type="molecule type" value="Genomic_DNA"/>
</dbReference>
<keyword evidence="2 5" id="KW-0812">Transmembrane</keyword>
<evidence type="ECO:0000256" key="3">
    <source>
        <dbReference type="ARBA" id="ARBA00022989"/>
    </source>
</evidence>
<dbReference type="Proteomes" id="UP000291236">
    <property type="component" value="Chromosome"/>
</dbReference>
<keyword evidence="3 5" id="KW-1133">Transmembrane helix</keyword>
<dbReference type="InterPro" id="IPR002781">
    <property type="entry name" value="TM_pro_TauE-like"/>
</dbReference>
<sequence>MSFSLCIIFYLLTGAIAGLLAGLLGIGGGAIVVPTLAFIFLHNGMPKEHIMHLAIGTSLTAMFFTSFFSSYSHHKKGRVEWDILLKTAPGICLGVFVGAFFSARMNTDTLTIVFAIYLIFISIQMFLKKDKVTEKKHLFKDSKPTLAGGGVIIGLLSGLLGVGGGTLTVPFLTYLGKSVHKAIGTSAACGFLITIVGTMSFTLLSSEAKNLPEGSIGFIYLPAALGVTVMSSIFAPIGAKISGQLSPKVLLKCFSILLFAVAVKMLV</sequence>
<reference evidence="6 7" key="1">
    <citation type="submission" date="2018-12" db="EMBL/GenBank/DDBJ databases">
        <title>Rubrispira sanarue gen. nov., sp., nov., a member of the order Silvanigrellales, isolated from a brackish lake in Hamamatsu Japan.</title>
        <authorList>
            <person name="Maejima Y."/>
            <person name="Iino T."/>
            <person name="Muraguchi Y."/>
            <person name="Fukuda K."/>
            <person name="Nojiri H."/>
            <person name="Ohkuma M."/>
            <person name="Moriuchi R."/>
            <person name="Dohra H."/>
            <person name="Kimbara K."/>
            <person name="Shintani M."/>
        </authorList>
    </citation>
    <scope>NUCLEOTIDE SEQUENCE [LARGE SCALE GENOMIC DNA]</scope>
    <source>
        <strain evidence="6 7">RF1110005</strain>
    </source>
</reference>
<name>A0A4P2VLK0_FLUSA</name>
<comment type="similarity">
    <text evidence="5">Belongs to the 4-toluene sulfonate uptake permease (TSUP) (TC 2.A.102) family.</text>
</comment>
<feature type="transmembrane region" description="Helical" evidence="5">
    <location>
        <begin position="83"/>
        <end position="103"/>
    </location>
</feature>
<dbReference type="PANTHER" id="PTHR43483">
    <property type="entry name" value="MEMBRANE TRANSPORTER PROTEIN HI_0806-RELATED"/>
    <property type="match status" value="1"/>
</dbReference>
<organism evidence="6 7">
    <name type="scientific">Fluviispira sanaruensis</name>
    <dbReference type="NCBI Taxonomy" id="2493639"/>
    <lineage>
        <taxon>Bacteria</taxon>
        <taxon>Pseudomonadati</taxon>
        <taxon>Bdellovibrionota</taxon>
        <taxon>Oligoflexia</taxon>
        <taxon>Silvanigrellales</taxon>
        <taxon>Silvanigrellaceae</taxon>
        <taxon>Fluviispira</taxon>
    </lineage>
</organism>
<evidence type="ECO:0000256" key="5">
    <source>
        <dbReference type="RuleBase" id="RU363041"/>
    </source>
</evidence>
<dbReference type="PANTHER" id="PTHR43483:SF3">
    <property type="entry name" value="MEMBRANE TRANSPORTER PROTEIN HI_0806-RELATED"/>
    <property type="match status" value="1"/>
</dbReference>
<dbReference type="GO" id="GO:0005886">
    <property type="term" value="C:plasma membrane"/>
    <property type="evidence" value="ECO:0007669"/>
    <property type="project" value="UniProtKB-SubCell"/>
</dbReference>
<dbReference type="AlphaFoldDB" id="A0A4P2VLK0"/>
<comment type="subcellular location">
    <subcellularLocation>
        <location evidence="5">Cell membrane</location>
        <topology evidence="5">Multi-pass membrane protein</topology>
    </subcellularLocation>
    <subcellularLocation>
        <location evidence="1">Membrane</location>
        <topology evidence="1">Multi-pass membrane protein</topology>
    </subcellularLocation>
</comment>
<feature type="transmembrane region" description="Helical" evidence="5">
    <location>
        <begin position="148"/>
        <end position="176"/>
    </location>
</feature>
<evidence type="ECO:0000256" key="1">
    <source>
        <dbReference type="ARBA" id="ARBA00004141"/>
    </source>
</evidence>
<feature type="transmembrane region" description="Helical" evidence="5">
    <location>
        <begin position="109"/>
        <end position="127"/>
    </location>
</feature>
<evidence type="ECO:0000256" key="4">
    <source>
        <dbReference type="ARBA" id="ARBA00023136"/>
    </source>
</evidence>
<evidence type="ECO:0000256" key="2">
    <source>
        <dbReference type="ARBA" id="ARBA00022692"/>
    </source>
</evidence>
<feature type="transmembrane region" description="Helical" evidence="5">
    <location>
        <begin position="182"/>
        <end position="204"/>
    </location>
</feature>
<feature type="transmembrane region" description="Helical" evidence="5">
    <location>
        <begin position="52"/>
        <end position="71"/>
    </location>
</feature>
<accession>A0A4P2VLK0</accession>
<protein>
    <recommendedName>
        <fullName evidence="5">Probable membrane transporter protein</fullName>
    </recommendedName>
</protein>
<proteinExistence type="inferred from homology"/>
<gene>
    <name evidence="6" type="ORF">JCM31447_26930</name>
</gene>
<evidence type="ECO:0000313" key="7">
    <source>
        <dbReference type="Proteomes" id="UP000291236"/>
    </source>
</evidence>
<keyword evidence="7" id="KW-1185">Reference proteome</keyword>
<feature type="transmembrane region" description="Helical" evidence="5">
    <location>
        <begin position="216"/>
        <end position="237"/>
    </location>
</feature>
<dbReference type="KEGG" id="sbf:JCM31447_26930"/>
<evidence type="ECO:0000313" key="6">
    <source>
        <dbReference type="EMBL" id="BBH54233.1"/>
    </source>
</evidence>
<keyword evidence="5" id="KW-1003">Cell membrane</keyword>
<keyword evidence="4 5" id="KW-0472">Membrane</keyword>